<dbReference type="InterPro" id="IPR024791">
    <property type="entry name" value="Cyt_c/ubiquinol_Oxase_su3"/>
</dbReference>
<dbReference type="InterPro" id="IPR035973">
    <property type="entry name" value="Cyt_c_oxidase_su3-like_sf"/>
</dbReference>
<reference evidence="11" key="1">
    <citation type="journal article" date="2019" name="Int. J. Syst. Evol. Microbiol.">
        <title>The Global Catalogue of Microorganisms (GCM) 10K type strain sequencing project: providing services to taxonomists for standard genome sequencing and annotation.</title>
        <authorList>
            <consortium name="The Broad Institute Genomics Platform"/>
            <consortium name="The Broad Institute Genome Sequencing Center for Infectious Disease"/>
            <person name="Wu L."/>
            <person name="Ma J."/>
        </authorList>
    </citation>
    <scope>NUCLEOTIDE SEQUENCE [LARGE SCALE GENOMIC DNA]</scope>
    <source>
        <strain evidence="11">KCTC 52438</strain>
    </source>
</reference>
<keyword evidence="11" id="KW-1185">Reference proteome</keyword>
<feature type="domain" description="Heme-copper oxidase subunit III family profile" evidence="9">
    <location>
        <begin position="29"/>
        <end position="213"/>
    </location>
</feature>
<keyword evidence="3 6" id="KW-0812">Transmembrane</keyword>
<evidence type="ECO:0000313" key="11">
    <source>
        <dbReference type="Proteomes" id="UP001595476"/>
    </source>
</evidence>
<evidence type="ECO:0000313" key="10">
    <source>
        <dbReference type="EMBL" id="MFC3150377.1"/>
    </source>
</evidence>
<evidence type="ECO:0000256" key="1">
    <source>
        <dbReference type="ARBA" id="ARBA00004141"/>
    </source>
</evidence>
<keyword evidence="4 8" id="KW-1133">Transmembrane helix</keyword>
<organism evidence="10 11">
    <name type="scientific">Litoribrevibacter euphylliae</name>
    <dbReference type="NCBI Taxonomy" id="1834034"/>
    <lineage>
        <taxon>Bacteria</taxon>
        <taxon>Pseudomonadati</taxon>
        <taxon>Pseudomonadota</taxon>
        <taxon>Gammaproteobacteria</taxon>
        <taxon>Oceanospirillales</taxon>
        <taxon>Oceanospirillaceae</taxon>
        <taxon>Litoribrevibacter</taxon>
    </lineage>
</organism>
<comment type="subcellular location">
    <subcellularLocation>
        <location evidence="6">Cell membrane</location>
        <topology evidence="6">Multi-pass membrane protein</topology>
    </subcellularLocation>
    <subcellularLocation>
        <location evidence="1">Membrane</location>
        <topology evidence="1">Multi-pass membrane protein</topology>
    </subcellularLocation>
</comment>
<feature type="transmembrane region" description="Helical" evidence="8">
    <location>
        <begin position="72"/>
        <end position="91"/>
    </location>
</feature>
<name>A0ABV7H9G8_9GAMM</name>
<gene>
    <name evidence="10" type="ORF">ACFOEK_05010</name>
</gene>
<accession>A0ABV7H9G8</accession>
<dbReference type="EMBL" id="JBHRSZ010000002">
    <property type="protein sequence ID" value="MFC3150377.1"/>
    <property type="molecule type" value="Genomic_DNA"/>
</dbReference>
<feature type="transmembrane region" description="Helical" evidence="8">
    <location>
        <begin position="103"/>
        <end position="121"/>
    </location>
</feature>
<protein>
    <submittedName>
        <fullName evidence="10">Cytochrome c oxidase subunit 3</fullName>
    </submittedName>
</protein>
<dbReference type="PANTHER" id="PTHR11403:SF6">
    <property type="entry name" value="NITRIC OXIDE REDUCTASE SUBUNIT E"/>
    <property type="match status" value="1"/>
</dbReference>
<comment type="similarity">
    <text evidence="2 6">Belongs to the cytochrome c oxidase subunit 3 family.</text>
</comment>
<feature type="region of interest" description="Disordered" evidence="7">
    <location>
        <begin position="1"/>
        <end position="21"/>
    </location>
</feature>
<dbReference type="PANTHER" id="PTHR11403">
    <property type="entry name" value="CYTOCHROME C OXIDASE SUBUNIT III"/>
    <property type="match status" value="1"/>
</dbReference>
<evidence type="ECO:0000256" key="8">
    <source>
        <dbReference type="SAM" id="Phobius"/>
    </source>
</evidence>
<dbReference type="InterPro" id="IPR000298">
    <property type="entry name" value="Cyt_c_oxidase-like_su3"/>
</dbReference>
<dbReference type="PROSITE" id="PS50253">
    <property type="entry name" value="COX3"/>
    <property type="match status" value="1"/>
</dbReference>
<feature type="transmembrane region" description="Helical" evidence="8">
    <location>
        <begin position="29"/>
        <end position="52"/>
    </location>
</feature>
<evidence type="ECO:0000256" key="3">
    <source>
        <dbReference type="ARBA" id="ARBA00022692"/>
    </source>
</evidence>
<evidence type="ECO:0000256" key="4">
    <source>
        <dbReference type="ARBA" id="ARBA00022989"/>
    </source>
</evidence>
<dbReference type="InterPro" id="IPR013833">
    <property type="entry name" value="Cyt_c_oxidase_su3_a-hlx"/>
</dbReference>
<keyword evidence="5 8" id="KW-0472">Membrane</keyword>
<proteinExistence type="inferred from homology"/>
<evidence type="ECO:0000256" key="7">
    <source>
        <dbReference type="SAM" id="MobiDB-lite"/>
    </source>
</evidence>
<evidence type="ECO:0000259" key="9">
    <source>
        <dbReference type="PROSITE" id="PS50253"/>
    </source>
</evidence>
<dbReference type="Proteomes" id="UP001595476">
    <property type="component" value="Unassembled WGS sequence"/>
</dbReference>
<comment type="caution">
    <text evidence="10">The sequence shown here is derived from an EMBL/GenBank/DDBJ whole genome shotgun (WGS) entry which is preliminary data.</text>
</comment>
<evidence type="ECO:0000256" key="5">
    <source>
        <dbReference type="ARBA" id="ARBA00023136"/>
    </source>
</evidence>
<feature type="transmembrane region" description="Helical" evidence="8">
    <location>
        <begin position="194"/>
        <end position="212"/>
    </location>
</feature>
<evidence type="ECO:0000256" key="6">
    <source>
        <dbReference type="RuleBase" id="RU003376"/>
    </source>
</evidence>
<evidence type="ECO:0000256" key="2">
    <source>
        <dbReference type="ARBA" id="ARBA00010581"/>
    </source>
</evidence>
<dbReference type="Gene3D" id="1.20.120.80">
    <property type="entry name" value="Cytochrome c oxidase, subunit III, four-helix bundle"/>
    <property type="match status" value="1"/>
</dbReference>
<sequence length="213" mass="24344">MTYTSSQATPKTQQGESLSKTSKPLPGDLAIWFFILAELAVFSIFFVAYAFVRLNNLEMFEEGFQHLNRTAGVINTLALITSSYFVVRAVMEIHNGKDQSCSRWLNWALVCGAVYVVVKLWEYSETLDAGFSIHTNTFYMFYFFLTFFHFAHVLLGMVVLAIISFKVRQGAYRGDQEKGIEDESIAVVESGASYWHMIDLLWIILFPLVYVLH</sequence>
<feature type="transmembrane region" description="Helical" evidence="8">
    <location>
        <begin position="141"/>
        <end position="163"/>
    </location>
</feature>
<dbReference type="RefSeq" id="WP_386717072.1">
    <property type="nucleotide sequence ID" value="NZ_JBHRSZ010000002.1"/>
</dbReference>
<dbReference type="SUPFAM" id="SSF81452">
    <property type="entry name" value="Cytochrome c oxidase subunit III-like"/>
    <property type="match status" value="1"/>
</dbReference>
<dbReference type="Pfam" id="PF00510">
    <property type="entry name" value="COX3"/>
    <property type="match status" value="1"/>
</dbReference>